<dbReference type="EMBL" id="QQNB01000001">
    <property type="protein sequence ID" value="RDE06617.1"/>
    <property type="molecule type" value="Genomic_DNA"/>
</dbReference>
<protein>
    <submittedName>
        <fullName evidence="1">Uncharacterized protein</fullName>
    </submittedName>
</protein>
<evidence type="ECO:0000313" key="1">
    <source>
        <dbReference type="EMBL" id="RDE06617.1"/>
    </source>
</evidence>
<organism evidence="1 2">
    <name type="scientific">Sphingomonas aracearum</name>
    <dbReference type="NCBI Taxonomy" id="2283317"/>
    <lineage>
        <taxon>Bacteria</taxon>
        <taxon>Pseudomonadati</taxon>
        <taxon>Pseudomonadota</taxon>
        <taxon>Alphaproteobacteria</taxon>
        <taxon>Sphingomonadales</taxon>
        <taxon>Sphingomonadaceae</taxon>
        <taxon>Sphingomonas</taxon>
    </lineage>
</organism>
<sequence length="269" mass="30507">MTPRVCDPELPWGNWLRGEHVDGETVFVDEETGERWPSMRAAFWNGRLRMPDHFGRTPHELLETMHAVLVATIRRKPTIGEQAGDIFQSSKLYLLLFHLWLAQEGLVELTEDGRGAKAVTAEGMAVIHMLLATRPYDVRRQRPSAATIAQLCELGLGPEGREDRLARVEKAAARWDVAFLRRREGGQPSIILSKRGDGVVPIFETVWTLGLGTTERRDRFYEWICHRMDRWPAWGELATRYGSDRLTHHMLEVAAAALIDTSDAMQAIA</sequence>
<dbReference type="OrthoDB" id="7402767at2"/>
<keyword evidence="2" id="KW-1185">Reference proteome</keyword>
<proteinExistence type="predicted"/>
<comment type="caution">
    <text evidence="1">The sequence shown here is derived from an EMBL/GenBank/DDBJ whole genome shotgun (WGS) entry which is preliminary data.</text>
</comment>
<dbReference type="Proteomes" id="UP000253918">
    <property type="component" value="Unassembled WGS sequence"/>
</dbReference>
<reference evidence="1 2" key="1">
    <citation type="submission" date="2018-07" db="EMBL/GenBank/DDBJ databases">
        <title>a novel species of Sphingomonas isolated from the rhizosphere soil of Araceae plant.</title>
        <authorList>
            <person name="Zhiyong W."/>
            <person name="Qinglan Z."/>
            <person name="Zhiwei F."/>
            <person name="Ding X."/>
            <person name="Gejiao W."/>
            <person name="Shixue Z."/>
        </authorList>
    </citation>
    <scope>NUCLEOTIDE SEQUENCE [LARGE SCALE GENOMIC DNA]</scope>
    <source>
        <strain evidence="1 2">WZY 27</strain>
    </source>
</reference>
<evidence type="ECO:0000313" key="2">
    <source>
        <dbReference type="Proteomes" id="UP000253918"/>
    </source>
</evidence>
<dbReference type="AlphaFoldDB" id="A0A369VYB4"/>
<dbReference type="RefSeq" id="WP_114686200.1">
    <property type="nucleotide sequence ID" value="NZ_QQNB01000001.1"/>
</dbReference>
<accession>A0A369VYB4</accession>
<name>A0A369VYB4_9SPHN</name>
<gene>
    <name evidence="1" type="ORF">DVW87_02635</name>
</gene>